<comment type="caution">
    <text evidence="1">The sequence shown here is derived from an EMBL/GenBank/DDBJ whole genome shotgun (WGS) entry which is preliminary data.</text>
</comment>
<name>A0A7D9H9T5_PARCT</name>
<keyword evidence="2" id="KW-1185">Reference proteome</keyword>
<accession>A0A7D9H9T5</accession>
<proteinExistence type="predicted"/>
<dbReference type="EMBL" id="CACRXK020000097">
    <property type="protein sequence ID" value="CAB3978225.1"/>
    <property type="molecule type" value="Genomic_DNA"/>
</dbReference>
<dbReference type="Proteomes" id="UP001152795">
    <property type="component" value="Unassembled WGS sequence"/>
</dbReference>
<sequence length="242" mass="28084">MISNFSIELEIVGKNSMLYDPVNNLPYPCDSEAKPKKRDFIKRRFLERKDLRRFLRADGDSIPIKLPPCPFPNGTQEHRWEKTIKKSNMPVKLKRKNNIQKLWFSKKRNDVIRKISPKEEAIRGQLYAGIDVITGHGVGLSGASLGVLNMLPYIHAFDTKTGMPYVCDPDKKKPDKKIDNRWKMIVPPCPDFKKCLFPWNEAKDCKTSVDNNSPESPKRRWIIKRVIWLPAVTPRSKKNKEI</sequence>
<evidence type="ECO:0000313" key="2">
    <source>
        <dbReference type="Proteomes" id="UP001152795"/>
    </source>
</evidence>
<protein>
    <submittedName>
        <fullName evidence="1">Uncharacterized protein</fullName>
    </submittedName>
</protein>
<evidence type="ECO:0000313" key="1">
    <source>
        <dbReference type="EMBL" id="CAB3978225.1"/>
    </source>
</evidence>
<organism evidence="1 2">
    <name type="scientific">Paramuricea clavata</name>
    <name type="common">Red gorgonian</name>
    <name type="synonym">Violescent sea-whip</name>
    <dbReference type="NCBI Taxonomy" id="317549"/>
    <lineage>
        <taxon>Eukaryota</taxon>
        <taxon>Metazoa</taxon>
        <taxon>Cnidaria</taxon>
        <taxon>Anthozoa</taxon>
        <taxon>Octocorallia</taxon>
        <taxon>Malacalcyonacea</taxon>
        <taxon>Plexauridae</taxon>
        <taxon>Paramuricea</taxon>
    </lineage>
</organism>
<dbReference type="OrthoDB" id="5982756at2759"/>
<gene>
    <name evidence="1" type="ORF">PACLA_8A032455</name>
</gene>
<reference evidence="1" key="1">
    <citation type="submission" date="2020-04" db="EMBL/GenBank/DDBJ databases">
        <authorList>
            <person name="Alioto T."/>
            <person name="Alioto T."/>
            <person name="Gomez Garrido J."/>
        </authorList>
    </citation>
    <scope>NUCLEOTIDE SEQUENCE</scope>
    <source>
        <strain evidence="1">A484AB</strain>
    </source>
</reference>
<dbReference type="AlphaFoldDB" id="A0A7D9H9T5"/>